<keyword evidence="9" id="KW-0418">Kinase</keyword>
<dbReference type="GO" id="GO:0005666">
    <property type="term" value="C:RNA polymerase III complex"/>
    <property type="evidence" value="ECO:0007669"/>
    <property type="project" value="UniProtKB-UniRule"/>
</dbReference>
<keyword evidence="9" id="KW-0808">Transferase</keyword>
<dbReference type="GO" id="GO:0003697">
    <property type="term" value="F:single-stranded DNA binding"/>
    <property type="evidence" value="ECO:0007669"/>
    <property type="project" value="UniProtKB-UniRule"/>
</dbReference>
<dbReference type="Pfam" id="PF08263">
    <property type="entry name" value="LRRNT_2"/>
    <property type="match status" value="1"/>
</dbReference>
<feature type="domain" description="Leucine-rich repeat-containing N-terminal plant-type" evidence="8">
    <location>
        <begin position="179"/>
        <end position="206"/>
    </location>
</feature>
<dbReference type="InterPro" id="IPR036388">
    <property type="entry name" value="WH-like_DNA-bd_sf"/>
</dbReference>
<evidence type="ECO:0000259" key="6">
    <source>
        <dbReference type="Pfam" id="PF03763"/>
    </source>
</evidence>
<keyword evidence="3" id="KW-0677">Repeat</keyword>
<dbReference type="InterPro" id="IPR039748">
    <property type="entry name" value="RPC3"/>
</dbReference>
<comment type="subcellular location">
    <subcellularLocation>
        <location evidence="4">Nucleus</location>
    </subcellularLocation>
</comment>
<dbReference type="Proteomes" id="UP000053555">
    <property type="component" value="Unassembled WGS sequence"/>
</dbReference>
<feature type="domain" description="RNA polymerase III subunit RPC82-related helix-turn-helix" evidence="7">
    <location>
        <begin position="30"/>
        <end position="57"/>
    </location>
</feature>
<keyword evidence="4" id="KW-0804">Transcription</keyword>
<evidence type="ECO:0000256" key="5">
    <source>
        <dbReference type="SAM" id="MobiDB-lite"/>
    </source>
</evidence>
<evidence type="ECO:0000313" key="9">
    <source>
        <dbReference type="EMBL" id="KHN24839.1"/>
    </source>
</evidence>
<comment type="function">
    <text evidence="4">DNA-dependent RNA polymerase catalyzes the transcription of DNA into RNA using the four ribonucleoside triphosphates as substrates. Specific core component of RNA polymerase III which synthesizes small RNAs, such as 5S rRNA and tRNAs.</text>
</comment>
<proteinExistence type="inferred from homology"/>
<dbReference type="GO" id="GO:0016301">
    <property type="term" value="F:kinase activity"/>
    <property type="evidence" value="ECO:0007669"/>
    <property type="project" value="UniProtKB-KW"/>
</dbReference>
<reference evidence="9" key="1">
    <citation type="submission" date="2014-07" db="EMBL/GenBank/DDBJ databases">
        <title>Identification of a novel salt tolerance gene in wild soybean by whole-genome sequencing.</title>
        <authorList>
            <person name="Lam H.-M."/>
            <person name="Qi X."/>
            <person name="Li M.-W."/>
            <person name="Liu X."/>
            <person name="Xie M."/>
            <person name="Ni M."/>
            <person name="Xu X."/>
        </authorList>
    </citation>
    <scope>NUCLEOTIDE SEQUENCE [LARGE SCALE GENOMIC DNA]</scope>
    <source>
        <tissue evidence="9">Root</tissue>
    </source>
</reference>
<protein>
    <recommendedName>
        <fullName evidence="4">DNA-directed RNA polymerase III subunit RPC3</fullName>
        <shortName evidence="4">RNA polymerase III subunit C3</shortName>
    </recommendedName>
</protein>
<dbReference type="Pfam" id="PF03763">
    <property type="entry name" value="Remorin_C"/>
    <property type="match status" value="1"/>
</dbReference>
<keyword evidence="4" id="KW-0539">Nucleus</keyword>
<keyword evidence="2" id="KW-0433">Leucine-rich repeat</keyword>
<evidence type="ECO:0000259" key="7">
    <source>
        <dbReference type="Pfam" id="PF08221"/>
    </source>
</evidence>
<dbReference type="Gene3D" id="1.10.10.10">
    <property type="entry name" value="Winged helix-like DNA-binding domain superfamily/Winged helix DNA-binding domain"/>
    <property type="match status" value="2"/>
</dbReference>
<sequence length="415" mass="45927">MFVLTARPLALFASAHSVFLNEVIFIALKLVRYTDLTKDQVRNSLLVLVQHNCAQALVSAPQDDDDDADRLRVRTQYLVLFDNIIHRLRFPKFLEIVLRKLDEEFVKLLVGLLQDGRLTLKQMVDRESQGKGKCFMMHVIVVSTSFKETTSRKLGAKSVKVNSARIADSIHYGTRIATIKKSLIDPMGNLRNWNSGDLCMANWTGVWRSDREEADGYFHKEKNSIRGDGTGRASLHAPQRRPKYKSGPLGPPGVAYHSMYSLAAPVFEVENGGSFMAGSPFSGDGLTICSGGHGGALSARTKPCMAFLASVHGCSKIQNDKFGGFKDVGTNVSCVVSRRDMATQMSPQGPYSLAEAQNKSKAGKKKKAKSEEAKISAWENLQKAKAEAAIRKLEMKLEKRRASSMDKIMNKRILA</sequence>
<keyword evidence="4" id="KW-0240">DNA-directed RNA polymerase</keyword>
<dbReference type="InterPro" id="IPR005516">
    <property type="entry name" value="Remorin_C"/>
</dbReference>
<dbReference type="EMBL" id="KN654949">
    <property type="protein sequence ID" value="KHN24839.1"/>
    <property type="molecule type" value="Genomic_DNA"/>
</dbReference>
<dbReference type="Pfam" id="PF08221">
    <property type="entry name" value="HTH_9"/>
    <property type="match status" value="1"/>
</dbReference>
<evidence type="ECO:0000256" key="3">
    <source>
        <dbReference type="ARBA" id="ARBA00022737"/>
    </source>
</evidence>
<name>A0A0B2QXV7_GLYSO</name>
<comment type="similarity">
    <text evidence="1">Belongs to the remorin family.</text>
</comment>
<feature type="region of interest" description="Disordered" evidence="5">
    <location>
        <begin position="221"/>
        <end position="248"/>
    </location>
</feature>
<feature type="region of interest" description="Disordered" evidence="5">
    <location>
        <begin position="345"/>
        <end position="372"/>
    </location>
</feature>
<organism evidence="9">
    <name type="scientific">Glycine soja</name>
    <name type="common">Wild soybean</name>
    <dbReference type="NCBI Taxonomy" id="3848"/>
    <lineage>
        <taxon>Eukaryota</taxon>
        <taxon>Viridiplantae</taxon>
        <taxon>Streptophyta</taxon>
        <taxon>Embryophyta</taxon>
        <taxon>Tracheophyta</taxon>
        <taxon>Spermatophyta</taxon>
        <taxon>Magnoliopsida</taxon>
        <taxon>eudicotyledons</taxon>
        <taxon>Gunneridae</taxon>
        <taxon>Pentapetalae</taxon>
        <taxon>rosids</taxon>
        <taxon>fabids</taxon>
        <taxon>Fabales</taxon>
        <taxon>Fabaceae</taxon>
        <taxon>Papilionoideae</taxon>
        <taxon>50 kb inversion clade</taxon>
        <taxon>NPAAA clade</taxon>
        <taxon>indigoferoid/millettioid clade</taxon>
        <taxon>Phaseoleae</taxon>
        <taxon>Glycine</taxon>
        <taxon>Glycine subgen. Soja</taxon>
    </lineage>
</organism>
<dbReference type="PANTHER" id="PTHR12949">
    <property type="entry name" value="RNA POLYMERASE III DNA DIRECTED -RELATED"/>
    <property type="match status" value="1"/>
</dbReference>
<dbReference type="PANTHER" id="PTHR12949:SF0">
    <property type="entry name" value="DNA-DIRECTED RNA POLYMERASE III SUBUNIT RPC3"/>
    <property type="match status" value="1"/>
</dbReference>
<dbReference type="InterPro" id="IPR013197">
    <property type="entry name" value="RNA_pol_III_RPC82-rel_HTH"/>
</dbReference>
<comment type="subunit">
    <text evidence="4">Component of the RNA polymerase III (Pol III) complex consisting of 17 subunits.</text>
</comment>
<comment type="similarity">
    <text evidence="4">Belongs to the eukaryotic RPC3/POLR3C RNA polymerase subunit family.</text>
</comment>
<evidence type="ECO:0000259" key="8">
    <source>
        <dbReference type="Pfam" id="PF08263"/>
    </source>
</evidence>
<evidence type="ECO:0000256" key="4">
    <source>
        <dbReference type="RuleBase" id="RU367076"/>
    </source>
</evidence>
<keyword evidence="9" id="KW-0675">Receptor</keyword>
<dbReference type="AlphaFoldDB" id="A0A0B2QXV7"/>
<gene>
    <name evidence="9" type="ORF">glysoja_048322</name>
</gene>
<accession>A0A0B2QXV7</accession>
<dbReference type="InterPro" id="IPR013210">
    <property type="entry name" value="LRR_N_plant-typ"/>
</dbReference>
<evidence type="ECO:0000256" key="1">
    <source>
        <dbReference type="ARBA" id="ARBA00005711"/>
    </source>
</evidence>
<evidence type="ECO:0000256" key="2">
    <source>
        <dbReference type="ARBA" id="ARBA00022614"/>
    </source>
</evidence>
<feature type="domain" description="Remorin C-terminal" evidence="6">
    <location>
        <begin position="360"/>
        <end position="411"/>
    </location>
</feature>